<name>A0A0K2VRU0_MESPL</name>
<sequence>MKLLTCPMNGPRNIDEFQSFGPVRARPDPNATADRDWSRHLFRAENRKGIVIEWWRHVPSNYFFLAERDLVSNEIIRTFDASEPRERA</sequence>
<dbReference type="AlphaFoldDB" id="A0A0K2VRU0"/>
<dbReference type="Proteomes" id="UP000182888">
    <property type="component" value="Unassembled WGS sequence"/>
</dbReference>
<proteinExistence type="predicted"/>
<dbReference type="EMBL" id="CCND01000006">
    <property type="protein sequence ID" value="CDX51647.1"/>
    <property type="molecule type" value="Genomic_DNA"/>
</dbReference>
<evidence type="ECO:0000313" key="2">
    <source>
        <dbReference type="Proteomes" id="UP000182888"/>
    </source>
</evidence>
<dbReference type="EC" id="1.5.3.1" evidence="1"/>
<gene>
    <name evidence="1" type="primary">soxD</name>
    <name evidence="1" type="ORF">MPL1032_140010</name>
</gene>
<organism evidence="1 2">
    <name type="scientific">Mesorhizobium plurifarium</name>
    <dbReference type="NCBI Taxonomy" id="69974"/>
    <lineage>
        <taxon>Bacteria</taxon>
        <taxon>Pseudomonadati</taxon>
        <taxon>Pseudomonadota</taxon>
        <taxon>Alphaproteobacteria</taxon>
        <taxon>Hyphomicrobiales</taxon>
        <taxon>Phyllobacteriaceae</taxon>
        <taxon>Mesorhizobium</taxon>
    </lineage>
</organism>
<protein>
    <submittedName>
        <fullName evidence="1">Sarcosine oxidase subunit delta</fullName>
        <ecNumber evidence="1">1.5.3.1</ecNumber>
    </submittedName>
</protein>
<dbReference type="InterPro" id="IPR038561">
    <property type="entry name" value="SoxD_sf"/>
</dbReference>
<evidence type="ECO:0000313" key="1">
    <source>
        <dbReference type="EMBL" id="CDX51647.1"/>
    </source>
</evidence>
<accession>A0A0K2VRU0</accession>
<dbReference type="GO" id="GO:0008115">
    <property type="term" value="F:sarcosine oxidase activity"/>
    <property type="evidence" value="ECO:0007669"/>
    <property type="project" value="UniProtKB-EC"/>
</dbReference>
<dbReference type="Gene3D" id="3.30.2270.10">
    <property type="entry name" value="Folate-binding superfamily"/>
    <property type="match status" value="1"/>
</dbReference>
<keyword evidence="1" id="KW-0560">Oxidoreductase</keyword>
<dbReference type="Pfam" id="PF04267">
    <property type="entry name" value="SoxD"/>
    <property type="match status" value="1"/>
</dbReference>
<dbReference type="InterPro" id="IPR006279">
    <property type="entry name" value="SoxD"/>
</dbReference>
<dbReference type="GO" id="GO:0046653">
    <property type="term" value="P:tetrahydrofolate metabolic process"/>
    <property type="evidence" value="ECO:0007669"/>
    <property type="project" value="InterPro"/>
</dbReference>
<reference evidence="2" key="1">
    <citation type="submission" date="2014-08" db="EMBL/GenBank/DDBJ databases">
        <authorList>
            <person name="Edwards T."/>
        </authorList>
    </citation>
    <scope>NUCLEOTIDE SEQUENCE [LARGE SCALE GENOMIC DNA]</scope>
</reference>